<dbReference type="EMBL" id="JBHMEI010000100">
    <property type="protein sequence ID" value="MFB9209295.1"/>
    <property type="molecule type" value="Genomic_DNA"/>
</dbReference>
<keyword evidence="1" id="KW-0472">Membrane</keyword>
<keyword evidence="3" id="KW-1185">Reference proteome</keyword>
<organism evidence="2 3">
    <name type="scientific">Nonomuraea spiralis</name>
    <dbReference type="NCBI Taxonomy" id="46182"/>
    <lineage>
        <taxon>Bacteria</taxon>
        <taxon>Bacillati</taxon>
        <taxon>Actinomycetota</taxon>
        <taxon>Actinomycetes</taxon>
        <taxon>Streptosporangiales</taxon>
        <taxon>Streptosporangiaceae</taxon>
        <taxon>Nonomuraea</taxon>
    </lineage>
</organism>
<comment type="caution">
    <text evidence="2">The sequence shown here is derived from an EMBL/GenBank/DDBJ whole genome shotgun (WGS) entry which is preliminary data.</text>
</comment>
<proteinExistence type="predicted"/>
<protein>
    <submittedName>
        <fullName evidence="2">Uncharacterized protein</fullName>
    </submittedName>
</protein>
<feature type="transmembrane region" description="Helical" evidence="1">
    <location>
        <begin position="12"/>
        <end position="33"/>
    </location>
</feature>
<name>A0ABV5IXK3_9ACTN</name>
<evidence type="ECO:0000256" key="1">
    <source>
        <dbReference type="SAM" id="Phobius"/>
    </source>
</evidence>
<evidence type="ECO:0000313" key="3">
    <source>
        <dbReference type="Proteomes" id="UP001589647"/>
    </source>
</evidence>
<sequence length="57" mass="5739">MSDSATRTSVRLLVPGLALIAAAEALVLYSRVAGGDTKGFTWLVAALVAGFSLSGSV</sequence>
<reference evidence="2 3" key="1">
    <citation type="submission" date="2024-09" db="EMBL/GenBank/DDBJ databases">
        <authorList>
            <person name="Sun Q."/>
            <person name="Mori K."/>
        </authorList>
    </citation>
    <scope>NUCLEOTIDE SEQUENCE [LARGE SCALE GENOMIC DNA]</scope>
    <source>
        <strain evidence="2 3">CCM 3426</strain>
    </source>
</reference>
<dbReference type="RefSeq" id="WP_189650821.1">
    <property type="nucleotide sequence ID" value="NZ_BMRC01000015.1"/>
</dbReference>
<dbReference type="Proteomes" id="UP001589647">
    <property type="component" value="Unassembled WGS sequence"/>
</dbReference>
<keyword evidence="1" id="KW-1133">Transmembrane helix</keyword>
<keyword evidence="1" id="KW-0812">Transmembrane</keyword>
<feature type="transmembrane region" description="Helical" evidence="1">
    <location>
        <begin position="39"/>
        <end position="56"/>
    </location>
</feature>
<evidence type="ECO:0000313" key="2">
    <source>
        <dbReference type="EMBL" id="MFB9209295.1"/>
    </source>
</evidence>
<gene>
    <name evidence="2" type="ORF">ACFFV7_49500</name>
</gene>
<accession>A0ABV5IXK3</accession>